<evidence type="ECO:0000256" key="1">
    <source>
        <dbReference type="ARBA" id="ARBA00022723"/>
    </source>
</evidence>
<feature type="domain" description="RING-type" evidence="6">
    <location>
        <begin position="296"/>
        <end position="338"/>
    </location>
</feature>
<evidence type="ECO:0000256" key="5">
    <source>
        <dbReference type="SAM" id="MobiDB-lite"/>
    </source>
</evidence>
<dbReference type="PROSITE" id="PS50089">
    <property type="entry name" value="ZF_RING_2"/>
    <property type="match status" value="1"/>
</dbReference>
<dbReference type="EMBL" id="JAAAHY010000855">
    <property type="protein sequence ID" value="KAF9956291.1"/>
    <property type="molecule type" value="Genomic_DNA"/>
</dbReference>
<dbReference type="SUPFAM" id="SSF57850">
    <property type="entry name" value="RING/U-box"/>
    <property type="match status" value="1"/>
</dbReference>
<keyword evidence="1" id="KW-0479">Metal-binding</keyword>
<evidence type="ECO:0000256" key="3">
    <source>
        <dbReference type="ARBA" id="ARBA00022833"/>
    </source>
</evidence>
<keyword evidence="8" id="KW-1185">Reference proteome</keyword>
<evidence type="ECO:0000256" key="4">
    <source>
        <dbReference type="PROSITE-ProRule" id="PRU00175"/>
    </source>
</evidence>
<feature type="compositionally biased region" description="Low complexity" evidence="5">
    <location>
        <begin position="200"/>
        <end position="210"/>
    </location>
</feature>
<accession>A0A9P6J092</accession>
<evidence type="ECO:0000313" key="8">
    <source>
        <dbReference type="Proteomes" id="UP000738359"/>
    </source>
</evidence>
<protein>
    <recommendedName>
        <fullName evidence="6">RING-type domain-containing protein</fullName>
    </recommendedName>
</protein>
<name>A0A9P6J092_MORAP</name>
<dbReference type="PANTHER" id="PTHR45931:SF3">
    <property type="entry name" value="RING ZINC FINGER-CONTAINING PROTEIN"/>
    <property type="match status" value="1"/>
</dbReference>
<organism evidence="7 8">
    <name type="scientific">Mortierella alpina</name>
    <name type="common">Oleaginous fungus</name>
    <name type="synonym">Mortierella renispora</name>
    <dbReference type="NCBI Taxonomy" id="64518"/>
    <lineage>
        <taxon>Eukaryota</taxon>
        <taxon>Fungi</taxon>
        <taxon>Fungi incertae sedis</taxon>
        <taxon>Mucoromycota</taxon>
        <taxon>Mortierellomycotina</taxon>
        <taxon>Mortierellomycetes</taxon>
        <taxon>Mortierellales</taxon>
        <taxon>Mortierellaceae</taxon>
        <taxon>Mortierella</taxon>
    </lineage>
</organism>
<dbReference type="InterPro" id="IPR001841">
    <property type="entry name" value="Znf_RING"/>
</dbReference>
<evidence type="ECO:0000259" key="6">
    <source>
        <dbReference type="PROSITE" id="PS50089"/>
    </source>
</evidence>
<feature type="region of interest" description="Disordered" evidence="5">
    <location>
        <begin position="39"/>
        <end position="169"/>
    </location>
</feature>
<dbReference type="Proteomes" id="UP000738359">
    <property type="component" value="Unassembled WGS sequence"/>
</dbReference>
<dbReference type="GO" id="GO:0061630">
    <property type="term" value="F:ubiquitin protein ligase activity"/>
    <property type="evidence" value="ECO:0007669"/>
    <property type="project" value="TreeGrafter"/>
</dbReference>
<dbReference type="SMART" id="SM00184">
    <property type="entry name" value="RING"/>
    <property type="match status" value="1"/>
</dbReference>
<keyword evidence="2 4" id="KW-0863">Zinc-finger</keyword>
<dbReference type="InterPro" id="IPR013083">
    <property type="entry name" value="Znf_RING/FYVE/PHD"/>
</dbReference>
<dbReference type="InterPro" id="IPR051834">
    <property type="entry name" value="RING_finger_E3_ligase"/>
</dbReference>
<feature type="compositionally biased region" description="Basic and acidic residues" evidence="5">
    <location>
        <begin position="39"/>
        <end position="52"/>
    </location>
</feature>
<dbReference type="AlphaFoldDB" id="A0A9P6J092"/>
<gene>
    <name evidence="7" type="ORF">BGZ70_009982</name>
</gene>
<comment type="caution">
    <text evidence="7">The sequence shown here is derived from an EMBL/GenBank/DDBJ whole genome shotgun (WGS) entry which is preliminary data.</text>
</comment>
<feature type="compositionally biased region" description="Basic and acidic residues" evidence="5">
    <location>
        <begin position="157"/>
        <end position="169"/>
    </location>
</feature>
<evidence type="ECO:0000256" key="2">
    <source>
        <dbReference type="ARBA" id="ARBA00022771"/>
    </source>
</evidence>
<sequence>MEADTETPGSVMDRTQFLMNQLPFFMRLLTDLSRGIRLPHEAGGENSEDRTGASESELASTTDPTAPTAAADTPTTTGAGSPSDTTLDSPESREDSSEAQPDTNAQPRRRNATIRFVQIGGGLGHALRNRNRAPGTSNETEEMSGTGGTGETGETGDNTHSENEGRGTGAAHEDLGEAIILFLSGPSSDPQSESDHADTAQDGADDTTGARPRQRSPWIVLSLSGGYISNLLAAGANREGGASYDDLWMLSNLIGPARPITTTQEAIDGAGFPVGRFEHAAQGIRDVATLGDATKCLVCMSEYEEGEDMRALKCRHGFHQECIDKWLTTGANKCPVCRAAAVVSEPPAVEPEVSVAPSIEE</sequence>
<proteinExistence type="predicted"/>
<reference evidence="7" key="1">
    <citation type="journal article" date="2020" name="Fungal Divers.">
        <title>Resolving the Mortierellaceae phylogeny through synthesis of multi-gene phylogenetics and phylogenomics.</title>
        <authorList>
            <person name="Vandepol N."/>
            <person name="Liber J."/>
            <person name="Desiro A."/>
            <person name="Na H."/>
            <person name="Kennedy M."/>
            <person name="Barry K."/>
            <person name="Grigoriev I.V."/>
            <person name="Miller A.N."/>
            <person name="O'Donnell K."/>
            <person name="Stajich J.E."/>
            <person name="Bonito G."/>
        </authorList>
    </citation>
    <scope>NUCLEOTIDE SEQUENCE</scope>
    <source>
        <strain evidence="7">CK1249</strain>
    </source>
</reference>
<dbReference type="GO" id="GO:0008270">
    <property type="term" value="F:zinc ion binding"/>
    <property type="evidence" value="ECO:0007669"/>
    <property type="project" value="UniProtKB-KW"/>
</dbReference>
<dbReference type="GO" id="GO:0006511">
    <property type="term" value="P:ubiquitin-dependent protein catabolic process"/>
    <property type="evidence" value="ECO:0007669"/>
    <property type="project" value="TreeGrafter"/>
</dbReference>
<dbReference type="Gene3D" id="3.30.40.10">
    <property type="entry name" value="Zinc/RING finger domain, C3HC4 (zinc finger)"/>
    <property type="match status" value="1"/>
</dbReference>
<feature type="compositionally biased region" description="Low complexity" evidence="5">
    <location>
        <begin position="59"/>
        <end position="86"/>
    </location>
</feature>
<dbReference type="GO" id="GO:0005634">
    <property type="term" value="C:nucleus"/>
    <property type="evidence" value="ECO:0007669"/>
    <property type="project" value="TreeGrafter"/>
</dbReference>
<feature type="region of interest" description="Disordered" evidence="5">
    <location>
        <begin position="184"/>
        <end position="215"/>
    </location>
</feature>
<dbReference type="OrthoDB" id="8062037at2759"/>
<dbReference type="PANTHER" id="PTHR45931">
    <property type="entry name" value="SI:CH211-59O9.10"/>
    <property type="match status" value="1"/>
</dbReference>
<dbReference type="Pfam" id="PF13639">
    <property type="entry name" value="zf-RING_2"/>
    <property type="match status" value="1"/>
</dbReference>
<keyword evidence="3" id="KW-0862">Zinc</keyword>
<evidence type="ECO:0000313" key="7">
    <source>
        <dbReference type="EMBL" id="KAF9956291.1"/>
    </source>
</evidence>